<feature type="chain" id="PRO_5035298419" evidence="1">
    <location>
        <begin position="18"/>
        <end position="231"/>
    </location>
</feature>
<evidence type="ECO:0000256" key="1">
    <source>
        <dbReference type="SAM" id="SignalP"/>
    </source>
</evidence>
<keyword evidence="3" id="KW-1185">Reference proteome</keyword>
<evidence type="ECO:0000313" key="3">
    <source>
        <dbReference type="Proteomes" id="UP000789390"/>
    </source>
</evidence>
<sequence>MKLALLVLGCFVCVSKQERYIWPIPIDPNHAVYKPLYYSDGLPAGYDVIKKSDTTNQDEKQSAGLIPRNNAPQRLFLNANSIYLFTTTTTLTSVVTSTATTAAVVKCIPSAQLSATTACARRRREVLNKLLVGDIDDKIEIKPDLPKPLETSVMSDDVPAPVADIVSSQKEVEPSITDYSTYQQRAAFTTTVSATSYTTTFAFVATSITSTTSLGIASGLLCLPSGYVICT</sequence>
<comment type="caution">
    <text evidence="2">The sequence shown here is derived from an EMBL/GenBank/DDBJ whole genome shotgun (WGS) entry which is preliminary data.</text>
</comment>
<feature type="signal peptide" evidence="1">
    <location>
        <begin position="1"/>
        <end position="17"/>
    </location>
</feature>
<dbReference type="AlphaFoldDB" id="A0A8J2RLF8"/>
<dbReference type="Proteomes" id="UP000789390">
    <property type="component" value="Unassembled WGS sequence"/>
</dbReference>
<proteinExistence type="predicted"/>
<organism evidence="2 3">
    <name type="scientific">Daphnia galeata</name>
    <dbReference type="NCBI Taxonomy" id="27404"/>
    <lineage>
        <taxon>Eukaryota</taxon>
        <taxon>Metazoa</taxon>
        <taxon>Ecdysozoa</taxon>
        <taxon>Arthropoda</taxon>
        <taxon>Crustacea</taxon>
        <taxon>Branchiopoda</taxon>
        <taxon>Diplostraca</taxon>
        <taxon>Cladocera</taxon>
        <taxon>Anomopoda</taxon>
        <taxon>Daphniidae</taxon>
        <taxon>Daphnia</taxon>
    </lineage>
</organism>
<evidence type="ECO:0000313" key="2">
    <source>
        <dbReference type="EMBL" id="CAH0102135.1"/>
    </source>
</evidence>
<keyword evidence="1" id="KW-0732">Signal</keyword>
<gene>
    <name evidence="2" type="ORF">DGAL_LOCUS4524</name>
</gene>
<protein>
    <submittedName>
        <fullName evidence="2">Uncharacterized protein</fullName>
    </submittedName>
</protein>
<accession>A0A8J2RLF8</accession>
<dbReference type="EMBL" id="CAKKLH010000074">
    <property type="protein sequence ID" value="CAH0102135.1"/>
    <property type="molecule type" value="Genomic_DNA"/>
</dbReference>
<dbReference type="OrthoDB" id="6365957at2759"/>
<name>A0A8J2RLF8_9CRUS</name>
<reference evidence="2" key="1">
    <citation type="submission" date="2021-11" db="EMBL/GenBank/DDBJ databases">
        <authorList>
            <person name="Schell T."/>
        </authorList>
    </citation>
    <scope>NUCLEOTIDE SEQUENCE</scope>
    <source>
        <strain evidence="2">M5</strain>
    </source>
</reference>